<evidence type="ECO:0000256" key="7">
    <source>
        <dbReference type="ARBA" id="ARBA00049158"/>
    </source>
</evidence>
<dbReference type="SUPFAM" id="SSF89550">
    <property type="entry name" value="PHP domain-like"/>
    <property type="match status" value="1"/>
</dbReference>
<evidence type="ECO:0000256" key="1">
    <source>
        <dbReference type="ARBA" id="ARBA00004970"/>
    </source>
</evidence>
<comment type="catalytic activity">
    <reaction evidence="7 8">
        <text>L-histidinol phosphate + H2O = L-histidinol + phosphate</text>
        <dbReference type="Rhea" id="RHEA:14465"/>
        <dbReference type="ChEBI" id="CHEBI:15377"/>
        <dbReference type="ChEBI" id="CHEBI:43474"/>
        <dbReference type="ChEBI" id="CHEBI:57699"/>
        <dbReference type="ChEBI" id="CHEBI:57980"/>
        <dbReference type="EC" id="3.1.3.15"/>
    </reaction>
</comment>
<evidence type="ECO:0000256" key="3">
    <source>
        <dbReference type="ARBA" id="ARBA00013085"/>
    </source>
</evidence>
<dbReference type="PANTHER" id="PTHR21039:SF0">
    <property type="entry name" value="HISTIDINOL-PHOSPHATASE"/>
    <property type="match status" value="1"/>
</dbReference>
<evidence type="ECO:0000313" key="11">
    <source>
        <dbReference type="Proteomes" id="UP000013378"/>
    </source>
</evidence>
<proteinExistence type="inferred from homology"/>
<comment type="caution">
    <text evidence="10">The sequence shown here is derived from an EMBL/GenBank/DDBJ whole genome shotgun (WGS) entry which is preliminary data.</text>
</comment>
<reference evidence="10 11" key="1">
    <citation type="journal article" date="2015" name="Geomicrobiol. J.">
        <title>Caldisalinibacter kiritimatiensis gen. nov., sp. nov., a moderately thermohalophilic thiosulfate-reducing bacterium from a hypersaline microbial mat.</title>
        <authorList>
            <person name="Ben Hania W."/>
            <person name="Joseph M."/>
            <person name="Fiebig A."/>
            <person name="Bunk B."/>
            <person name="Klenk H.-P."/>
            <person name="Fardeau M.-L."/>
            <person name="Spring S."/>
        </authorList>
    </citation>
    <scope>NUCLEOTIDE SEQUENCE [LARGE SCALE GENOMIC DNA]</scope>
    <source>
        <strain evidence="10 11">L21-TH-D2</strain>
    </source>
</reference>
<evidence type="ECO:0000256" key="6">
    <source>
        <dbReference type="ARBA" id="ARBA00023102"/>
    </source>
</evidence>
<keyword evidence="6 8" id="KW-0368">Histidine biosynthesis</keyword>
<dbReference type="InterPro" id="IPR003141">
    <property type="entry name" value="Pol/His_phosphatase_N"/>
</dbReference>
<keyword evidence="5 8" id="KW-0378">Hydrolase</keyword>
<evidence type="ECO:0000259" key="9">
    <source>
        <dbReference type="SMART" id="SM00481"/>
    </source>
</evidence>
<keyword evidence="11" id="KW-1185">Reference proteome</keyword>
<dbReference type="InterPro" id="IPR004013">
    <property type="entry name" value="PHP_dom"/>
</dbReference>
<dbReference type="GO" id="GO:0004401">
    <property type="term" value="F:histidinol-phosphatase activity"/>
    <property type="evidence" value="ECO:0007669"/>
    <property type="project" value="UniProtKB-UniRule"/>
</dbReference>
<evidence type="ECO:0000256" key="5">
    <source>
        <dbReference type="ARBA" id="ARBA00022801"/>
    </source>
</evidence>
<accession>R1CYJ8</accession>
<gene>
    <name evidence="10" type="ORF">L21TH_0260</name>
</gene>
<sequence>MYDLHVHSSFSNDCRHAMEDMLKGALVKNVKTIAFTDHVDFEYGDCNLDLAFTPDDYIREYKRLKTNYKNDIQILSGLEIGMQPHLSKKANDFIQDYPFDFIIMSVHAAKGKGLYEGTYYKNRTPLQVYEDYYDDLIKILDNFDNFDVVGHLDLVERYRIHISEIRPLDEYKEILVEALKKIIKMGKGIEVNTSGIRYGIESFHPTKDILKIYKDLGGEIITIGSDAHKPEDICFAYHEATQLLKELGFKHISIFKNRKKHYIKL</sequence>
<keyword evidence="4 8" id="KW-0028">Amino-acid biosynthesis</keyword>
<comment type="pathway">
    <text evidence="1 8">Amino-acid biosynthesis; L-histidine biosynthesis; L-histidine from 5-phospho-alpha-D-ribose 1-diphosphate: step 8/9.</text>
</comment>
<dbReference type="RefSeq" id="WP_006307062.1">
    <property type="nucleotide sequence ID" value="NZ_ARZA01000040.1"/>
</dbReference>
<evidence type="ECO:0000256" key="2">
    <source>
        <dbReference type="ARBA" id="ARBA00009152"/>
    </source>
</evidence>
<dbReference type="InterPro" id="IPR016195">
    <property type="entry name" value="Pol/histidinol_Pase-like"/>
</dbReference>
<evidence type="ECO:0000313" key="10">
    <source>
        <dbReference type="EMBL" id="EOD01654.1"/>
    </source>
</evidence>
<comment type="similarity">
    <text evidence="2 8">Belongs to the PHP hydrolase family. HisK subfamily.</text>
</comment>
<dbReference type="GO" id="GO:0000105">
    <property type="term" value="P:L-histidine biosynthetic process"/>
    <property type="evidence" value="ECO:0007669"/>
    <property type="project" value="UniProtKB-UniRule"/>
</dbReference>
<evidence type="ECO:0000256" key="4">
    <source>
        <dbReference type="ARBA" id="ARBA00022605"/>
    </source>
</evidence>
<dbReference type="AlphaFoldDB" id="R1CYJ8"/>
<feature type="domain" description="Polymerase/histidinol phosphatase N-terminal" evidence="9">
    <location>
        <begin position="2"/>
        <end position="84"/>
    </location>
</feature>
<dbReference type="PANTHER" id="PTHR21039">
    <property type="entry name" value="HISTIDINOL PHOSPHATASE-RELATED"/>
    <property type="match status" value="1"/>
</dbReference>
<dbReference type="STRING" id="1304284.L21TH_0260"/>
<dbReference type="Gene3D" id="3.20.20.140">
    <property type="entry name" value="Metal-dependent hydrolases"/>
    <property type="match status" value="1"/>
</dbReference>
<organism evidence="10 11">
    <name type="scientific">Caldisalinibacter kiritimatiensis</name>
    <dbReference type="NCBI Taxonomy" id="1304284"/>
    <lineage>
        <taxon>Bacteria</taxon>
        <taxon>Bacillati</taxon>
        <taxon>Bacillota</taxon>
        <taxon>Tissierellia</taxon>
        <taxon>Tissierellales</taxon>
        <taxon>Thermohalobacteraceae</taxon>
        <taxon>Caldisalinibacter</taxon>
    </lineage>
</organism>
<dbReference type="UniPathway" id="UPA00031">
    <property type="reaction ID" value="UER00013"/>
</dbReference>
<protein>
    <recommendedName>
        <fullName evidence="3 8">Histidinol-phosphatase</fullName>
        <shortName evidence="8">HolPase</shortName>
        <ecNumber evidence="3 8">3.1.3.15</ecNumber>
    </recommendedName>
</protein>
<dbReference type="EC" id="3.1.3.15" evidence="3 8"/>
<dbReference type="Pfam" id="PF02811">
    <property type="entry name" value="PHP"/>
    <property type="match status" value="1"/>
</dbReference>
<dbReference type="SMART" id="SM00481">
    <property type="entry name" value="POLIIIAc"/>
    <property type="match status" value="1"/>
</dbReference>
<evidence type="ECO:0000256" key="8">
    <source>
        <dbReference type="RuleBase" id="RU366003"/>
    </source>
</evidence>
<dbReference type="InterPro" id="IPR010140">
    <property type="entry name" value="Histidinol_P_phosphatase_HisJ"/>
</dbReference>
<name>R1CYJ8_9FIRM</name>
<dbReference type="GO" id="GO:0005737">
    <property type="term" value="C:cytoplasm"/>
    <property type="evidence" value="ECO:0007669"/>
    <property type="project" value="TreeGrafter"/>
</dbReference>
<dbReference type="EMBL" id="ARZA01000040">
    <property type="protein sequence ID" value="EOD01654.1"/>
    <property type="molecule type" value="Genomic_DNA"/>
</dbReference>
<dbReference type="NCBIfam" id="TIGR01856">
    <property type="entry name" value="hisJ_fam"/>
    <property type="match status" value="1"/>
</dbReference>
<dbReference type="OrthoDB" id="9775255at2"/>
<dbReference type="Proteomes" id="UP000013378">
    <property type="component" value="Unassembled WGS sequence"/>
</dbReference>
<dbReference type="eggNOG" id="COG1387">
    <property type="taxonomic scope" value="Bacteria"/>
</dbReference>